<protein>
    <recommendedName>
        <fullName evidence="4">DUF3304 domain-containing protein</fullName>
    </recommendedName>
</protein>
<evidence type="ECO:0000313" key="3">
    <source>
        <dbReference type="Proteomes" id="UP000279594"/>
    </source>
</evidence>
<sequence length="197" mass="21780">MKTYLLQAVCFLAAIALCTACAAPHSQQGPGMIVTFSNGIKGKEVDVLRARTANGVFFPTPGSLGPDKNPMTGGKTMGAAPDGRELPHWVEFEWQVWPYPYPDRPSDPVARQVWSDGVHAMSRSLPIQTARVAVQSRVPQDVIDEVLASNRQRAPRALPDKMLWVYFIWYETGIKLRWKLKSSCCGLLREGGDELAP</sequence>
<reference evidence="2 3" key="1">
    <citation type="submission" date="2018-10" db="EMBL/GenBank/DDBJ databases">
        <title>Effects of UV and annual dynamics of microbial communities in freshwater RAS systems.</title>
        <authorList>
            <person name="Bekkelund A.K."/>
            <person name="Hansen B.R."/>
            <person name="Stokken H."/>
            <person name="Eriksen B.F."/>
            <person name="Kashulin N.A."/>
        </authorList>
    </citation>
    <scope>NUCLEOTIDE SEQUENCE [LARGE SCALE GENOMIC DNA]</scope>
    <source>
        <strain evidence="2 3">BHSEK</strain>
    </source>
</reference>
<gene>
    <name evidence="2" type="ORF">D9M09_14515</name>
</gene>
<name>A0A3G2E9U4_9BURK</name>
<accession>A0A3G2E9U4</accession>
<evidence type="ECO:0008006" key="4">
    <source>
        <dbReference type="Google" id="ProtNLM"/>
    </source>
</evidence>
<evidence type="ECO:0000256" key="1">
    <source>
        <dbReference type="SAM" id="SignalP"/>
    </source>
</evidence>
<proteinExistence type="predicted"/>
<feature type="signal peptide" evidence="1">
    <location>
        <begin position="1"/>
        <end position="22"/>
    </location>
</feature>
<keyword evidence="1" id="KW-0732">Signal</keyword>
<feature type="chain" id="PRO_5018016622" description="DUF3304 domain-containing protein" evidence="1">
    <location>
        <begin position="23"/>
        <end position="197"/>
    </location>
</feature>
<dbReference type="AlphaFoldDB" id="A0A3G2E9U4"/>
<evidence type="ECO:0000313" key="2">
    <source>
        <dbReference type="EMBL" id="AYM76877.1"/>
    </source>
</evidence>
<dbReference type="RefSeq" id="WP_070218537.1">
    <property type="nucleotide sequence ID" value="NZ_CP033019.1"/>
</dbReference>
<dbReference type="Proteomes" id="UP000279594">
    <property type="component" value="Chromosome"/>
</dbReference>
<organism evidence="2 3">
    <name type="scientific">Janthinobacterium agaricidamnosum</name>
    <dbReference type="NCBI Taxonomy" id="55508"/>
    <lineage>
        <taxon>Bacteria</taxon>
        <taxon>Pseudomonadati</taxon>
        <taxon>Pseudomonadota</taxon>
        <taxon>Betaproteobacteria</taxon>
        <taxon>Burkholderiales</taxon>
        <taxon>Oxalobacteraceae</taxon>
        <taxon>Janthinobacterium</taxon>
    </lineage>
</organism>
<keyword evidence="3" id="KW-1185">Reference proteome</keyword>
<dbReference type="EMBL" id="CP033019">
    <property type="protein sequence ID" value="AYM76877.1"/>
    <property type="molecule type" value="Genomic_DNA"/>
</dbReference>